<evidence type="ECO:0000313" key="2">
    <source>
        <dbReference type="Proteomes" id="UP001597440"/>
    </source>
</evidence>
<proteinExistence type="predicted"/>
<accession>A0ABW5L788</accession>
<dbReference type="EMBL" id="JBHULD010000018">
    <property type="protein sequence ID" value="MFD2556599.1"/>
    <property type="molecule type" value="Genomic_DNA"/>
</dbReference>
<keyword evidence="2" id="KW-1185">Reference proteome</keyword>
<organism evidence="1 2">
    <name type="scientific">Sphingobacterium tabacisoli</name>
    <dbReference type="NCBI Taxonomy" id="2044855"/>
    <lineage>
        <taxon>Bacteria</taxon>
        <taxon>Pseudomonadati</taxon>
        <taxon>Bacteroidota</taxon>
        <taxon>Sphingobacteriia</taxon>
        <taxon>Sphingobacteriales</taxon>
        <taxon>Sphingobacteriaceae</taxon>
        <taxon>Sphingobacterium</taxon>
    </lineage>
</organism>
<sequence>MIFTTHDVSQLSSELFRRDQVWFSEKNEYGASELFRCSDMEGVWLNTPLDKWYMSGRFGATPIINDVEFLIAMQD</sequence>
<comment type="caution">
    <text evidence="1">The sequence shown here is derived from an EMBL/GenBank/DDBJ whole genome shotgun (WGS) entry which is preliminary data.</text>
</comment>
<evidence type="ECO:0000313" key="1">
    <source>
        <dbReference type="EMBL" id="MFD2556599.1"/>
    </source>
</evidence>
<protein>
    <submittedName>
        <fullName evidence="1">ATP/GTP-binding protein</fullName>
    </submittedName>
</protein>
<dbReference type="RefSeq" id="WP_210352364.1">
    <property type="nucleotide sequence ID" value="NZ_JAEQMU010000001.1"/>
</dbReference>
<reference evidence="2" key="1">
    <citation type="journal article" date="2019" name="Int. J. Syst. Evol. Microbiol.">
        <title>The Global Catalogue of Microorganisms (GCM) 10K type strain sequencing project: providing services to taxonomists for standard genome sequencing and annotation.</title>
        <authorList>
            <consortium name="The Broad Institute Genomics Platform"/>
            <consortium name="The Broad Institute Genome Sequencing Center for Infectious Disease"/>
            <person name="Wu L."/>
            <person name="Ma J."/>
        </authorList>
    </citation>
    <scope>NUCLEOTIDE SEQUENCE [LARGE SCALE GENOMIC DNA]</scope>
    <source>
        <strain evidence="2">KCTC 52298</strain>
    </source>
</reference>
<name>A0ABW5L788_9SPHI</name>
<dbReference type="Proteomes" id="UP001597440">
    <property type="component" value="Unassembled WGS sequence"/>
</dbReference>
<gene>
    <name evidence="1" type="ORF">ACFSQW_19550</name>
</gene>